<proteinExistence type="predicted"/>
<sequence>MIRKGGVTPQDNATKSRNILTSIGSNQVQMVKHFRSECHRHEPIYQCRKGNHREKDPSSGASSLSERCPTRNWANAAPRVEDYEIILNGILKADDNSNLLETLSGLPDAMQEILSLPSDDLRVKLEDFTIIIIQGLENVSLIFFREL</sequence>
<gene>
    <name evidence="2" type="primary">AlNc14C33G3029</name>
    <name evidence="2" type="ORF">ALNC14_034960</name>
</gene>
<name>F0W869_9STRA</name>
<dbReference type="HOGENOM" id="CLU_1771485_0_0_1"/>
<reference evidence="2" key="2">
    <citation type="submission" date="2011-02" db="EMBL/GenBank/DDBJ databases">
        <authorList>
            <person name="MacLean D."/>
        </authorList>
    </citation>
    <scope>NUCLEOTIDE SEQUENCE</scope>
</reference>
<protein>
    <submittedName>
        <fullName evidence="2">AlNc14C33G3029 protein</fullName>
    </submittedName>
</protein>
<feature type="region of interest" description="Disordered" evidence="1">
    <location>
        <begin position="48"/>
        <end position="67"/>
    </location>
</feature>
<evidence type="ECO:0000313" key="2">
    <source>
        <dbReference type="EMBL" id="CCA17353.1"/>
    </source>
</evidence>
<accession>F0W869</accession>
<dbReference type="EMBL" id="FR824078">
    <property type="protein sequence ID" value="CCA17353.1"/>
    <property type="molecule type" value="Genomic_DNA"/>
</dbReference>
<evidence type="ECO:0000256" key="1">
    <source>
        <dbReference type="SAM" id="MobiDB-lite"/>
    </source>
</evidence>
<dbReference type="AlphaFoldDB" id="F0W869"/>
<reference evidence="2" key="1">
    <citation type="journal article" date="2011" name="PLoS Biol.">
        <title>Gene gain and loss during evolution of obligate parasitism in the white rust pathogen of Arabidopsis thaliana.</title>
        <authorList>
            <person name="Kemen E."/>
            <person name="Gardiner A."/>
            <person name="Schultz-Larsen T."/>
            <person name="Kemen A.C."/>
            <person name="Balmuth A.L."/>
            <person name="Robert-Seilaniantz A."/>
            <person name="Bailey K."/>
            <person name="Holub E."/>
            <person name="Studholme D.J."/>
            <person name="Maclean D."/>
            <person name="Jones J.D."/>
        </authorList>
    </citation>
    <scope>NUCLEOTIDE SEQUENCE</scope>
</reference>
<organism evidence="2">
    <name type="scientific">Albugo laibachii Nc14</name>
    <dbReference type="NCBI Taxonomy" id="890382"/>
    <lineage>
        <taxon>Eukaryota</taxon>
        <taxon>Sar</taxon>
        <taxon>Stramenopiles</taxon>
        <taxon>Oomycota</taxon>
        <taxon>Peronosporomycetes</taxon>
        <taxon>Albuginales</taxon>
        <taxon>Albuginaceae</taxon>
        <taxon>Albugo</taxon>
    </lineage>
</organism>